<dbReference type="EMBL" id="QORE01000391">
    <property type="protein sequence ID" value="RCI74346.1"/>
    <property type="molecule type" value="Genomic_DNA"/>
</dbReference>
<dbReference type="Proteomes" id="UP000045039">
    <property type="component" value="Unassembled WGS sequence"/>
</dbReference>
<evidence type="ECO:0000256" key="2">
    <source>
        <dbReference type="ARBA" id="ARBA00023015"/>
    </source>
</evidence>
<dbReference type="PRINTS" id="PR00039">
    <property type="entry name" value="HTHLYSR"/>
</dbReference>
<dbReference type="InterPro" id="IPR036388">
    <property type="entry name" value="WH-like_DNA-bd_sf"/>
</dbReference>
<dbReference type="PANTHER" id="PTHR30346">
    <property type="entry name" value="TRANSCRIPTIONAL DUAL REGULATOR HCAR-RELATED"/>
    <property type="match status" value="1"/>
</dbReference>
<sequence>MLDLRRLRCFAAVAETLHFGRAAQRLHMAQPPLTRQISALEEELGFRLFDRSSRAVTLTAEGSLFLPYARALLDQLERTAGFARKLAQGLAGHLTLGYASSIALSDLFTEAIRLFRERHPEVQLELLEGASAAQWAQIAEGGIDVGLGRLPPPEGQVGIEVLALGGEPLVVAVPNGDPLARQERIDLYDLRDRPLILFPLDYGSGLNELIERLYRKAGLALTRGPAGRQITSIIALVAAGQGVALVPRCSTALARAGVVYRPLAEPEALADFLVFTRRHGRSAAVEAFLAILGGLDAGETPRHI</sequence>
<organism evidence="7 10">
    <name type="scientific">Pseudomonas aeruginosa</name>
    <dbReference type="NCBI Taxonomy" id="287"/>
    <lineage>
        <taxon>Bacteria</taxon>
        <taxon>Pseudomonadati</taxon>
        <taxon>Pseudomonadota</taxon>
        <taxon>Gammaproteobacteria</taxon>
        <taxon>Pseudomonadales</taxon>
        <taxon>Pseudomonadaceae</taxon>
        <taxon>Pseudomonas</taxon>
    </lineage>
</organism>
<dbReference type="GO" id="GO:0032993">
    <property type="term" value="C:protein-DNA complex"/>
    <property type="evidence" value="ECO:0007669"/>
    <property type="project" value="TreeGrafter"/>
</dbReference>
<reference evidence="7 10" key="3">
    <citation type="submission" date="2017-05" db="EMBL/GenBank/DDBJ databases">
        <authorList>
            <person name="Song R."/>
            <person name="Chenine A.L."/>
            <person name="Ruprecht R.M."/>
        </authorList>
    </citation>
    <scope>NUCLEOTIDE SEQUENCE [LARGE SCALE GENOMIC DNA]</scope>
    <source>
        <strain evidence="7 10">S567_C10_BS</strain>
    </source>
</reference>
<dbReference type="GO" id="GO:0003700">
    <property type="term" value="F:DNA-binding transcription factor activity"/>
    <property type="evidence" value="ECO:0007669"/>
    <property type="project" value="InterPro"/>
</dbReference>
<evidence type="ECO:0000256" key="3">
    <source>
        <dbReference type="ARBA" id="ARBA00023125"/>
    </source>
</evidence>
<dbReference type="SUPFAM" id="SSF46785">
    <property type="entry name" value="Winged helix' DNA-binding domain"/>
    <property type="match status" value="1"/>
</dbReference>
<keyword evidence="3" id="KW-0238">DNA-binding</keyword>
<dbReference type="Pfam" id="PF03466">
    <property type="entry name" value="LysR_substrate"/>
    <property type="match status" value="1"/>
</dbReference>
<dbReference type="AlphaFoldDB" id="A0A0C7D6E6"/>
<evidence type="ECO:0000313" key="9">
    <source>
        <dbReference type="Proteomes" id="UP000045039"/>
    </source>
</evidence>
<dbReference type="EMBL" id="CVVU01000278">
    <property type="protein sequence ID" value="CRQ15002.1"/>
    <property type="molecule type" value="Genomic_DNA"/>
</dbReference>
<reference evidence="8 11" key="4">
    <citation type="submission" date="2018-07" db="EMBL/GenBank/DDBJ databases">
        <title>Mechanisms of high-level aminoglycoside resistance among Gram-negative pathogens in Brazil.</title>
        <authorList>
            <person name="Ballaben A.S."/>
            <person name="Darini A.L.C."/>
            <person name="Doi Y."/>
        </authorList>
    </citation>
    <scope>NUCLEOTIDE SEQUENCE [LARGE SCALE GENOMIC DNA]</scope>
    <source>
        <strain evidence="8 11">B2-305</strain>
    </source>
</reference>
<dbReference type="Proteomes" id="UP000194857">
    <property type="component" value="Unassembled WGS sequence"/>
</dbReference>
<dbReference type="RefSeq" id="WP_003099180.1">
    <property type="nucleotide sequence ID" value="NZ_AP024513.1"/>
</dbReference>
<reference evidence="9" key="1">
    <citation type="submission" date="2015-06" db="EMBL/GenBank/DDBJ databases">
        <authorList>
            <person name="Radhakrishnan Rajesh"/>
            <person name="Underwood Anthony"/>
            <person name="Al-Shahib Ali"/>
        </authorList>
    </citation>
    <scope>NUCLEOTIDE SEQUENCE [LARGE SCALE GENOMIC DNA]</scope>
    <source>
        <strain evidence="9">P19_London_7_VIM_2_05_10</strain>
    </source>
</reference>
<keyword evidence="2" id="KW-0805">Transcription regulation</keyword>
<dbReference type="InterPro" id="IPR005119">
    <property type="entry name" value="LysR_subst-bd"/>
</dbReference>
<evidence type="ECO:0000313" key="11">
    <source>
        <dbReference type="Proteomes" id="UP000253594"/>
    </source>
</evidence>
<evidence type="ECO:0000313" key="10">
    <source>
        <dbReference type="Proteomes" id="UP000194857"/>
    </source>
</evidence>
<dbReference type="FunFam" id="1.10.10.10:FF:000001">
    <property type="entry name" value="LysR family transcriptional regulator"/>
    <property type="match status" value="1"/>
</dbReference>
<proteinExistence type="inferred from homology"/>
<comment type="similarity">
    <text evidence="1">Belongs to the LysR transcriptional regulatory family.</text>
</comment>
<dbReference type="EMBL" id="NFFZ01000001">
    <property type="protein sequence ID" value="OTI65753.1"/>
    <property type="molecule type" value="Genomic_DNA"/>
</dbReference>
<dbReference type="SUPFAM" id="SSF53850">
    <property type="entry name" value="Periplasmic binding protein-like II"/>
    <property type="match status" value="1"/>
</dbReference>
<dbReference type="InterPro" id="IPR000847">
    <property type="entry name" value="LysR_HTH_N"/>
</dbReference>
<evidence type="ECO:0000313" key="7">
    <source>
        <dbReference type="EMBL" id="OTI65753.1"/>
    </source>
</evidence>
<dbReference type="InterPro" id="IPR036390">
    <property type="entry name" value="WH_DNA-bd_sf"/>
</dbReference>
<feature type="domain" description="HTH lysR-type" evidence="5">
    <location>
        <begin position="2"/>
        <end position="59"/>
    </location>
</feature>
<dbReference type="Proteomes" id="UP000253594">
    <property type="component" value="Unassembled WGS sequence"/>
</dbReference>
<evidence type="ECO:0000313" key="6">
    <source>
        <dbReference type="EMBL" id="CRQ15002.1"/>
    </source>
</evidence>
<protein>
    <submittedName>
        <fullName evidence="6 7">Transcriptional regulator</fullName>
    </submittedName>
    <submittedName>
        <fullName evidence="8">LysR family transcriptional regulator</fullName>
    </submittedName>
</protein>
<evidence type="ECO:0000259" key="5">
    <source>
        <dbReference type="PROSITE" id="PS50931"/>
    </source>
</evidence>
<name>A0A0C7D6E6_PSEAI</name>
<reference evidence="6" key="2">
    <citation type="submission" date="2015-06" db="EMBL/GenBank/DDBJ databases">
        <authorList>
            <person name="Radhakrishnan R."/>
            <person name="Underwood A."/>
            <person name="Al-Shahib A."/>
        </authorList>
    </citation>
    <scope>NUCLEOTIDE SEQUENCE</scope>
    <source>
        <strain evidence="6">P19_London_7_VIM_2_05_10</strain>
    </source>
</reference>
<dbReference type="GO" id="GO:0003677">
    <property type="term" value="F:DNA binding"/>
    <property type="evidence" value="ECO:0007669"/>
    <property type="project" value="UniProtKB-KW"/>
</dbReference>
<dbReference type="PROSITE" id="PS50931">
    <property type="entry name" value="HTH_LYSR"/>
    <property type="match status" value="1"/>
</dbReference>
<dbReference type="SMR" id="A0A0C7D6E6"/>
<evidence type="ECO:0000256" key="4">
    <source>
        <dbReference type="ARBA" id="ARBA00023163"/>
    </source>
</evidence>
<gene>
    <name evidence="6" type="primary">benM_7</name>
    <name evidence="7" type="ORF">CAZ10_00290</name>
    <name evidence="8" type="ORF">DT376_13510</name>
    <name evidence="6" type="ORF">PAERUG_P19_London_7_VIM_2_05_10_06956</name>
</gene>
<keyword evidence="4" id="KW-0804">Transcription</keyword>
<dbReference type="Gene3D" id="3.40.190.10">
    <property type="entry name" value="Periplasmic binding protein-like II"/>
    <property type="match status" value="2"/>
</dbReference>
<dbReference type="PANTHER" id="PTHR30346:SF0">
    <property type="entry name" value="HCA OPERON TRANSCRIPTIONAL ACTIVATOR HCAR"/>
    <property type="match status" value="1"/>
</dbReference>
<dbReference type="Gene3D" id="1.10.10.10">
    <property type="entry name" value="Winged helix-like DNA-binding domain superfamily/Winged helix DNA-binding domain"/>
    <property type="match status" value="1"/>
</dbReference>
<accession>A0A1S1C0Q8</accession>
<comment type="caution">
    <text evidence="7">The sequence shown here is derived from an EMBL/GenBank/DDBJ whole genome shotgun (WGS) entry which is preliminary data.</text>
</comment>
<evidence type="ECO:0000313" key="8">
    <source>
        <dbReference type="EMBL" id="RCI74346.1"/>
    </source>
</evidence>
<dbReference type="CDD" id="cd08414">
    <property type="entry name" value="PBP2_LTTR_aromatics_like"/>
    <property type="match status" value="1"/>
</dbReference>
<dbReference type="Pfam" id="PF00126">
    <property type="entry name" value="HTH_1"/>
    <property type="match status" value="1"/>
</dbReference>
<dbReference type="OMA" id="IACDEMV"/>
<accession>A0A0C7D6E6</accession>
<evidence type="ECO:0000256" key="1">
    <source>
        <dbReference type="ARBA" id="ARBA00009437"/>
    </source>
</evidence>